<dbReference type="InterPro" id="IPR001789">
    <property type="entry name" value="Sig_transdc_resp-reg_receiver"/>
</dbReference>
<keyword evidence="3 5" id="KW-0597">Phosphoprotein</keyword>
<dbReference type="EC" id="2.7.13.3" evidence="2"/>
<dbReference type="Proteomes" id="UP000408523">
    <property type="component" value="Unassembled WGS sequence"/>
</dbReference>
<keyword evidence="8" id="KW-0808">Transferase</keyword>
<accession>A0A662ZWF1</accession>
<evidence type="ECO:0000256" key="1">
    <source>
        <dbReference type="ARBA" id="ARBA00000085"/>
    </source>
</evidence>
<dbReference type="RefSeq" id="WP_229051041.1">
    <property type="nucleotide sequence ID" value="NZ_JABDSH010000070.1"/>
</dbReference>
<evidence type="ECO:0000259" key="7">
    <source>
        <dbReference type="PROSITE" id="PS50110"/>
    </source>
</evidence>
<feature type="domain" description="Histidine kinase" evidence="6">
    <location>
        <begin position="1"/>
        <end position="81"/>
    </location>
</feature>
<dbReference type="Gene3D" id="3.40.50.2300">
    <property type="match status" value="1"/>
</dbReference>
<dbReference type="InterPro" id="IPR011006">
    <property type="entry name" value="CheY-like_superfamily"/>
</dbReference>
<comment type="catalytic activity">
    <reaction evidence="1">
        <text>ATP + protein L-histidine = ADP + protein N-phospho-L-histidine.</text>
        <dbReference type="EC" id="2.7.13.3"/>
    </reaction>
</comment>
<dbReference type="GO" id="GO:0004673">
    <property type="term" value="F:protein histidine kinase activity"/>
    <property type="evidence" value="ECO:0007669"/>
    <property type="project" value="UniProtKB-EC"/>
</dbReference>
<dbReference type="SMART" id="SM00448">
    <property type="entry name" value="REC"/>
    <property type="match status" value="1"/>
</dbReference>
<evidence type="ECO:0000256" key="2">
    <source>
        <dbReference type="ARBA" id="ARBA00012438"/>
    </source>
</evidence>
<reference evidence="8 9" key="1">
    <citation type="journal article" date="2019" name="Nat. Commun.">
        <title>Gram positive-like bacteriocins with broad spectrum anti-Bacteroidales activity encoded on mobile elements of the human gut microbiota.</title>
        <authorList>
            <person name="Bechon N."/>
            <person name="Coyne M.J.Jr."/>
            <person name="Laclare-Mceneany V."/>
            <person name="Chatzidaki-Livanis M."/>
            <person name="Ghigo J.-M."/>
            <person name="Comstock L.E."/>
        </authorList>
    </citation>
    <scope>NUCLEOTIDE SEQUENCE [LARGE SCALE GENOMIC DNA]</scope>
    <source>
        <strain evidence="8 9">CL01T12C17</strain>
    </source>
</reference>
<evidence type="ECO:0000256" key="3">
    <source>
        <dbReference type="ARBA" id="ARBA00022553"/>
    </source>
</evidence>
<dbReference type="SMART" id="SM00387">
    <property type="entry name" value="HATPase_c"/>
    <property type="match status" value="1"/>
</dbReference>
<dbReference type="CDD" id="cd17546">
    <property type="entry name" value="REC_hyHK_CKI1_RcsC-like"/>
    <property type="match status" value="1"/>
</dbReference>
<evidence type="ECO:0000313" key="8">
    <source>
        <dbReference type="EMBL" id="TSE47408.1"/>
    </source>
</evidence>
<dbReference type="InterPro" id="IPR005467">
    <property type="entry name" value="His_kinase_dom"/>
</dbReference>
<evidence type="ECO:0000259" key="6">
    <source>
        <dbReference type="PROSITE" id="PS50109"/>
    </source>
</evidence>
<feature type="domain" description="Response regulatory" evidence="7">
    <location>
        <begin position="109"/>
        <end position="222"/>
    </location>
</feature>
<dbReference type="AlphaFoldDB" id="A0A662ZWF1"/>
<dbReference type="InterPro" id="IPR036890">
    <property type="entry name" value="HATPase_C_sf"/>
</dbReference>
<dbReference type="PANTHER" id="PTHR45339">
    <property type="entry name" value="HYBRID SIGNAL TRANSDUCTION HISTIDINE KINASE J"/>
    <property type="match status" value="1"/>
</dbReference>
<dbReference type="SUPFAM" id="SSF55874">
    <property type="entry name" value="ATPase domain of HSP90 chaperone/DNA topoisomerase II/histidine kinase"/>
    <property type="match status" value="1"/>
</dbReference>
<dbReference type="EMBL" id="RWHZ01000055">
    <property type="protein sequence ID" value="TSE47408.1"/>
    <property type="molecule type" value="Genomic_DNA"/>
</dbReference>
<proteinExistence type="predicted"/>
<name>A0A662ZWF1_PHOVU</name>
<evidence type="ECO:0000256" key="5">
    <source>
        <dbReference type="PROSITE-ProRule" id="PRU00169"/>
    </source>
</evidence>
<organism evidence="8 9">
    <name type="scientific">Phocaeicola vulgatus</name>
    <name type="common">Bacteroides vulgatus</name>
    <dbReference type="NCBI Taxonomy" id="821"/>
    <lineage>
        <taxon>Bacteria</taxon>
        <taxon>Pseudomonadati</taxon>
        <taxon>Bacteroidota</taxon>
        <taxon>Bacteroidia</taxon>
        <taxon>Bacteroidales</taxon>
        <taxon>Bacteroidaceae</taxon>
        <taxon>Phocaeicola</taxon>
    </lineage>
</organism>
<evidence type="ECO:0000256" key="4">
    <source>
        <dbReference type="ARBA" id="ARBA00023012"/>
    </source>
</evidence>
<dbReference type="InterPro" id="IPR004358">
    <property type="entry name" value="Sig_transdc_His_kin-like_C"/>
</dbReference>
<dbReference type="Pfam" id="PF00072">
    <property type="entry name" value="Response_reg"/>
    <property type="match status" value="1"/>
</dbReference>
<dbReference type="PROSITE" id="PS50109">
    <property type="entry name" value="HIS_KIN"/>
    <property type="match status" value="1"/>
</dbReference>
<dbReference type="GO" id="GO:0000160">
    <property type="term" value="P:phosphorelay signal transduction system"/>
    <property type="evidence" value="ECO:0007669"/>
    <property type="project" value="UniProtKB-KW"/>
</dbReference>
<feature type="modified residue" description="4-aspartylphosphate" evidence="5">
    <location>
        <position position="157"/>
    </location>
</feature>
<evidence type="ECO:0000313" key="9">
    <source>
        <dbReference type="Proteomes" id="UP000408523"/>
    </source>
</evidence>
<dbReference type="Gene3D" id="3.30.565.10">
    <property type="entry name" value="Histidine kinase-like ATPase, C-terminal domain"/>
    <property type="match status" value="1"/>
</dbReference>
<sequence length="223" mass="25279">MGYEIRENGICFYVSDTGTGIPEDKVSQVFERFTKLDAKRQGTGLGLSISRTIIKKMGGEIGVTSKYGEGSTFWFVLPEKPFDFLPLQSEEKEQFIDLSEPESCLEHKTILIAEDMDDNYLLYKIYLEKKYNLIRAENGEEAISKFLEYSPAVILMDIGMPVVDGYQATEAIRQLSSKVPIVAVTAFAYDEDKRKVMSRGFNGYLSKPLNKEALFDMLRQMGI</sequence>
<comment type="caution">
    <text evidence="8">The sequence shown here is derived from an EMBL/GenBank/DDBJ whole genome shotgun (WGS) entry which is preliminary data.</text>
</comment>
<keyword evidence="4" id="KW-0902">Two-component regulatory system</keyword>
<dbReference type="SUPFAM" id="SSF52172">
    <property type="entry name" value="CheY-like"/>
    <property type="match status" value="1"/>
</dbReference>
<dbReference type="PRINTS" id="PR00344">
    <property type="entry name" value="BCTRLSENSOR"/>
</dbReference>
<dbReference type="Pfam" id="PF02518">
    <property type="entry name" value="HATPase_c"/>
    <property type="match status" value="1"/>
</dbReference>
<protein>
    <recommendedName>
        <fullName evidence="2">histidine kinase</fullName>
        <ecNumber evidence="2">2.7.13.3</ecNumber>
    </recommendedName>
</protein>
<gene>
    <name evidence="8" type="primary">evgS_1</name>
    <name evidence="8" type="ORF">EH214_03387</name>
</gene>
<dbReference type="PROSITE" id="PS50110">
    <property type="entry name" value="RESPONSE_REGULATORY"/>
    <property type="match status" value="1"/>
</dbReference>
<dbReference type="InterPro" id="IPR003594">
    <property type="entry name" value="HATPase_dom"/>
</dbReference>
<dbReference type="PANTHER" id="PTHR45339:SF1">
    <property type="entry name" value="HYBRID SIGNAL TRANSDUCTION HISTIDINE KINASE J"/>
    <property type="match status" value="1"/>
</dbReference>